<dbReference type="eggNOG" id="ENOG502S4DT">
    <property type="taxonomic scope" value="Eukaryota"/>
</dbReference>
<comment type="similarity">
    <text evidence="3">Belongs to the cytochrome c oxidase VIIa family.</text>
</comment>
<dbReference type="FunFam" id="4.10.91.10:FF:000001">
    <property type="entry name" value="Cytochrome c oxidase subunit 7A1, mitochondrial"/>
    <property type="match status" value="1"/>
</dbReference>
<evidence type="ECO:0000256" key="4">
    <source>
        <dbReference type="ARBA" id="ARBA00022692"/>
    </source>
</evidence>
<evidence type="ECO:0000256" key="6">
    <source>
        <dbReference type="ARBA" id="ARBA00022946"/>
    </source>
</evidence>
<evidence type="ECO:0000256" key="1">
    <source>
        <dbReference type="ARBA" id="ARBA00004434"/>
    </source>
</evidence>
<sequence length="81" mass="9340">MFRNLLALRHIPQRTFNTAARRQLQNRVPEKQKIFQEDNGIPVHLKGGTADALLYRLTMSLTIFGMGYVLYELIRAAVPKK</sequence>
<dbReference type="EMBL" id="AFYH01146841">
    <property type="status" value="NOT_ANNOTATED_CDS"/>
    <property type="molecule type" value="Genomic_DNA"/>
</dbReference>
<evidence type="ECO:0000256" key="7">
    <source>
        <dbReference type="ARBA" id="ARBA00022989"/>
    </source>
</evidence>
<dbReference type="Bgee" id="ENSLACG00000022445">
    <property type="expression patterns" value="Expressed in pelvic fin and 6 other cell types or tissues"/>
</dbReference>
<evidence type="ECO:0000256" key="3">
    <source>
        <dbReference type="ARBA" id="ARBA00009331"/>
    </source>
</evidence>
<dbReference type="InterPro" id="IPR036539">
    <property type="entry name" value="Cyt_c_oxidase_su7a_sf"/>
</dbReference>
<keyword evidence="16" id="KW-1185">Reference proteome</keyword>
<evidence type="ECO:0000256" key="9">
    <source>
        <dbReference type="ARBA" id="ARBA00023002"/>
    </source>
</evidence>
<dbReference type="CDD" id="cd00928">
    <property type="entry name" value="Cyt_c_Oxidase_VIIa"/>
    <property type="match status" value="1"/>
</dbReference>
<dbReference type="InParanoid" id="M3XJ09"/>
<dbReference type="PANTHER" id="PTHR10510:SF15">
    <property type="entry name" value="CYTOCHROME C OXIDASE SUBUNIT 7A2, MITOCHONDRIAL"/>
    <property type="match status" value="1"/>
</dbReference>
<dbReference type="GO" id="GO:0002082">
    <property type="term" value="P:regulation of oxidative phosphorylation"/>
    <property type="evidence" value="ECO:0007669"/>
    <property type="project" value="TreeGrafter"/>
</dbReference>
<protein>
    <recommendedName>
        <fullName evidence="12">Cytochrome c oxidase subunit 7A2, mitochondrial</fullName>
    </recommendedName>
    <alternativeName>
        <fullName evidence="13">Cytochrome c oxidase subunit VIIa-liver/heart</fullName>
    </alternativeName>
</protein>
<keyword evidence="5" id="KW-0999">Mitochondrion inner membrane</keyword>
<evidence type="ECO:0000256" key="10">
    <source>
        <dbReference type="ARBA" id="ARBA00023128"/>
    </source>
</evidence>
<dbReference type="PANTHER" id="PTHR10510">
    <property type="entry name" value="CYTOCHROME C OXIDASE POLYPEPTIDE 7A"/>
    <property type="match status" value="1"/>
</dbReference>
<evidence type="ECO:0000313" key="15">
    <source>
        <dbReference type="Ensembl" id="ENSLACP00000022715.1"/>
    </source>
</evidence>
<dbReference type="SUPFAM" id="SSF81419">
    <property type="entry name" value="Mitochondrial cytochrome c oxidase subunit VIIa"/>
    <property type="match status" value="1"/>
</dbReference>
<dbReference type="EMBL" id="AFYH01146840">
    <property type="status" value="NOT_ANNOTATED_CDS"/>
    <property type="molecule type" value="Genomic_DNA"/>
</dbReference>
<keyword evidence="11 14" id="KW-0472">Membrane</keyword>
<keyword evidence="7 14" id="KW-1133">Transmembrane helix</keyword>
<feature type="transmembrane region" description="Helical" evidence="14">
    <location>
        <begin position="53"/>
        <end position="71"/>
    </location>
</feature>
<keyword evidence="4 14" id="KW-0812">Transmembrane</keyword>
<keyword evidence="6" id="KW-0809">Transit peptide</keyword>
<dbReference type="EMBL" id="AFYH01146842">
    <property type="status" value="NOT_ANNOTATED_CDS"/>
    <property type="molecule type" value="Genomic_DNA"/>
</dbReference>
<evidence type="ECO:0000256" key="11">
    <source>
        <dbReference type="ARBA" id="ARBA00023136"/>
    </source>
</evidence>
<reference evidence="15" key="2">
    <citation type="submission" date="2025-08" db="UniProtKB">
        <authorList>
            <consortium name="Ensembl"/>
        </authorList>
    </citation>
    <scope>IDENTIFICATION</scope>
</reference>
<evidence type="ECO:0000313" key="16">
    <source>
        <dbReference type="Proteomes" id="UP000008672"/>
    </source>
</evidence>
<evidence type="ECO:0000256" key="14">
    <source>
        <dbReference type="SAM" id="Phobius"/>
    </source>
</evidence>
<evidence type="ECO:0000256" key="2">
    <source>
        <dbReference type="ARBA" id="ARBA00004673"/>
    </source>
</evidence>
<comment type="pathway">
    <text evidence="2">Energy metabolism; oxidative phosphorylation.</text>
</comment>
<evidence type="ECO:0000256" key="5">
    <source>
        <dbReference type="ARBA" id="ARBA00022792"/>
    </source>
</evidence>
<proteinExistence type="inferred from homology"/>
<dbReference type="GO" id="GO:0045277">
    <property type="term" value="C:respiratory chain complex IV"/>
    <property type="evidence" value="ECO:0007669"/>
    <property type="project" value="InterPro"/>
</dbReference>
<dbReference type="KEGG" id="lcm:102348082"/>
<comment type="subcellular location">
    <subcellularLocation>
        <location evidence="1">Mitochondrion inner membrane</location>
        <topology evidence="1">Single-pass membrane protein</topology>
    </subcellularLocation>
</comment>
<evidence type="ECO:0000256" key="8">
    <source>
        <dbReference type="ARBA" id="ARBA00022990"/>
    </source>
</evidence>
<dbReference type="Proteomes" id="UP000008672">
    <property type="component" value="Unassembled WGS sequence"/>
</dbReference>
<dbReference type="GO" id="GO:0006123">
    <property type="term" value="P:mitochondrial electron transport, cytochrome c to oxygen"/>
    <property type="evidence" value="ECO:0007669"/>
    <property type="project" value="InterPro"/>
</dbReference>
<dbReference type="GO" id="GO:0016491">
    <property type="term" value="F:oxidoreductase activity"/>
    <property type="evidence" value="ECO:0007669"/>
    <property type="project" value="UniProtKB-KW"/>
</dbReference>
<keyword evidence="10" id="KW-0496">Mitochondrion</keyword>
<dbReference type="InterPro" id="IPR003177">
    <property type="entry name" value="Cytc_oxidase_su7a_met"/>
</dbReference>
<gene>
    <name evidence="15" type="primary">COX7A2</name>
</gene>
<dbReference type="Gene3D" id="4.10.91.10">
    <property type="entry name" value="Cytochrome c oxidase, subunit VIIa"/>
    <property type="match status" value="1"/>
</dbReference>
<keyword evidence="8" id="KW-0007">Acetylation</keyword>
<dbReference type="GeneTree" id="ENSGT00940000154550"/>
<dbReference type="InterPro" id="IPR039297">
    <property type="entry name" value="COX7a"/>
</dbReference>
<dbReference type="HOGENOM" id="CLU_173437_0_0_1"/>
<reference evidence="15" key="3">
    <citation type="submission" date="2025-09" db="UniProtKB">
        <authorList>
            <consortium name="Ensembl"/>
        </authorList>
    </citation>
    <scope>IDENTIFICATION</scope>
</reference>
<dbReference type="Ensembl" id="ENSLACT00000026408.1">
    <property type="protein sequence ID" value="ENSLACP00000022715.1"/>
    <property type="gene ID" value="ENSLACG00000022445.1"/>
</dbReference>
<dbReference type="STRING" id="7897.ENSLACP00000022715"/>
<reference evidence="16" key="1">
    <citation type="submission" date="2011-08" db="EMBL/GenBank/DDBJ databases">
        <title>The draft genome of Latimeria chalumnae.</title>
        <authorList>
            <person name="Di Palma F."/>
            <person name="Alfoldi J."/>
            <person name="Johnson J."/>
            <person name="Berlin A."/>
            <person name="Gnerre S."/>
            <person name="Jaffe D."/>
            <person name="MacCallum I."/>
            <person name="Young S."/>
            <person name="Walker B.J."/>
            <person name="Lander E."/>
            <person name="Lindblad-Toh K."/>
        </authorList>
    </citation>
    <scope>NUCLEOTIDE SEQUENCE [LARGE SCALE GENOMIC DNA]</scope>
    <source>
        <strain evidence="16">Wild caught</strain>
    </source>
</reference>
<keyword evidence="9" id="KW-0560">Oxidoreductase</keyword>
<dbReference type="GO" id="GO:0097250">
    <property type="term" value="P:mitochondrial respirasome assembly"/>
    <property type="evidence" value="ECO:0007669"/>
    <property type="project" value="TreeGrafter"/>
</dbReference>
<dbReference type="Pfam" id="PF02238">
    <property type="entry name" value="COX7a"/>
    <property type="match status" value="1"/>
</dbReference>
<dbReference type="OrthoDB" id="5966508at2759"/>
<dbReference type="AlphaFoldDB" id="M3XJ09"/>
<dbReference type="FunCoup" id="M3XJ09">
    <property type="interactions" value="564"/>
</dbReference>
<evidence type="ECO:0000256" key="13">
    <source>
        <dbReference type="ARBA" id="ARBA00042325"/>
    </source>
</evidence>
<organism evidence="15 16">
    <name type="scientific">Latimeria chalumnae</name>
    <name type="common">Coelacanth</name>
    <dbReference type="NCBI Taxonomy" id="7897"/>
    <lineage>
        <taxon>Eukaryota</taxon>
        <taxon>Metazoa</taxon>
        <taxon>Chordata</taxon>
        <taxon>Craniata</taxon>
        <taxon>Vertebrata</taxon>
        <taxon>Euteleostomi</taxon>
        <taxon>Coelacanthiformes</taxon>
        <taxon>Coelacanthidae</taxon>
        <taxon>Latimeria</taxon>
    </lineage>
</organism>
<dbReference type="OMA" id="WAVTAKM"/>
<evidence type="ECO:0000256" key="12">
    <source>
        <dbReference type="ARBA" id="ARBA00040282"/>
    </source>
</evidence>
<dbReference type="GO" id="GO:0005743">
    <property type="term" value="C:mitochondrial inner membrane"/>
    <property type="evidence" value="ECO:0007669"/>
    <property type="project" value="UniProtKB-SubCell"/>
</dbReference>
<name>M3XJ09_LATCH</name>
<accession>M3XJ09</accession>